<evidence type="ECO:0000313" key="1">
    <source>
        <dbReference type="EMBL" id="OJZ84085.1"/>
    </source>
</evidence>
<accession>A0A1M3TBG9</accession>
<dbReference type="AlphaFoldDB" id="A0A1M3TBG9"/>
<dbReference type="EMBL" id="KV878245">
    <property type="protein sequence ID" value="OJZ84085.1"/>
    <property type="molecule type" value="Genomic_DNA"/>
</dbReference>
<gene>
    <name evidence="1" type="ORF">ASPFODRAFT_698651</name>
</gene>
<reference evidence="2" key="1">
    <citation type="journal article" date="2017" name="Genome Biol.">
        <title>Comparative genomics reveals high biological diversity and specific adaptations in the industrially and medically important fungal genus Aspergillus.</title>
        <authorList>
            <person name="de Vries R.P."/>
            <person name="Riley R."/>
            <person name="Wiebenga A."/>
            <person name="Aguilar-Osorio G."/>
            <person name="Amillis S."/>
            <person name="Uchima C.A."/>
            <person name="Anderluh G."/>
            <person name="Asadollahi M."/>
            <person name="Askin M."/>
            <person name="Barry K."/>
            <person name="Battaglia E."/>
            <person name="Bayram O."/>
            <person name="Benocci T."/>
            <person name="Braus-Stromeyer S.A."/>
            <person name="Caldana C."/>
            <person name="Canovas D."/>
            <person name="Cerqueira G.C."/>
            <person name="Chen F."/>
            <person name="Chen W."/>
            <person name="Choi C."/>
            <person name="Clum A."/>
            <person name="Dos Santos R.A."/>
            <person name="Damasio A.R."/>
            <person name="Diallinas G."/>
            <person name="Emri T."/>
            <person name="Fekete E."/>
            <person name="Flipphi M."/>
            <person name="Freyberg S."/>
            <person name="Gallo A."/>
            <person name="Gournas C."/>
            <person name="Habgood R."/>
            <person name="Hainaut M."/>
            <person name="Harispe M.L."/>
            <person name="Henrissat B."/>
            <person name="Hilden K.S."/>
            <person name="Hope R."/>
            <person name="Hossain A."/>
            <person name="Karabika E."/>
            <person name="Karaffa L."/>
            <person name="Karanyi Z."/>
            <person name="Krasevec N."/>
            <person name="Kuo A."/>
            <person name="Kusch H."/>
            <person name="LaButti K."/>
            <person name="Lagendijk E.L."/>
            <person name="Lapidus A."/>
            <person name="Levasseur A."/>
            <person name="Lindquist E."/>
            <person name="Lipzen A."/>
            <person name="Logrieco A.F."/>
            <person name="MacCabe A."/>
            <person name="Maekelae M.R."/>
            <person name="Malavazi I."/>
            <person name="Melin P."/>
            <person name="Meyer V."/>
            <person name="Mielnichuk N."/>
            <person name="Miskei M."/>
            <person name="Molnar A.P."/>
            <person name="Mule G."/>
            <person name="Ngan C.Y."/>
            <person name="Orejas M."/>
            <person name="Orosz E."/>
            <person name="Ouedraogo J.P."/>
            <person name="Overkamp K.M."/>
            <person name="Park H.-S."/>
            <person name="Perrone G."/>
            <person name="Piumi F."/>
            <person name="Punt P.J."/>
            <person name="Ram A.F."/>
            <person name="Ramon A."/>
            <person name="Rauscher S."/>
            <person name="Record E."/>
            <person name="Riano-Pachon D.M."/>
            <person name="Robert V."/>
            <person name="Roehrig J."/>
            <person name="Ruller R."/>
            <person name="Salamov A."/>
            <person name="Salih N.S."/>
            <person name="Samson R.A."/>
            <person name="Sandor E."/>
            <person name="Sanguinetti M."/>
            <person name="Schuetze T."/>
            <person name="Sepcic K."/>
            <person name="Shelest E."/>
            <person name="Sherlock G."/>
            <person name="Sophianopoulou V."/>
            <person name="Squina F.M."/>
            <person name="Sun H."/>
            <person name="Susca A."/>
            <person name="Todd R.B."/>
            <person name="Tsang A."/>
            <person name="Unkles S.E."/>
            <person name="van de Wiele N."/>
            <person name="van Rossen-Uffink D."/>
            <person name="Oliveira J.V."/>
            <person name="Vesth T.C."/>
            <person name="Visser J."/>
            <person name="Yu J.-H."/>
            <person name="Zhou M."/>
            <person name="Andersen M.R."/>
            <person name="Archer D.B."/>
            <person name="Baker S.E."/>
            <person name="Benoit I."/>
            <person name="Brakhage A.A."/>
            <person name="Braus G.H."/>
            <person name="Fischer R."/>
            <person name="Frisvad J.C."/>
            <person name="Goldman G.H."/>
            <person name="Houbraken J."/>
            <person name="Oakley B."/>
            <person name="Pocsi I."/>
            <person name="Scazzocchio C."/>
            <person name="Seiboth B."/>
            <person name="vanKuyk P.A."/>
            <person name="Wortman J."/>
            <person name="Dyer P.S."/>
            <person name="Grigoriev I.V."/>
        </authorList>
    </citation>
    <scope>NUCLEOTIDE SEQUENCE [LARGE SCALE GENOMIC DNA]</scope>
    <source>
        <strain evidence="2">CBS 106.47</strain>
    </source>
</reference>
<name>A0A1M3TBG9_ASPLC</name>
<evidence type="ECO:0000313" key="2">
    <source>
        <dbReference type="Proteomes" id="UP000184063"/>
    </source>
</evidence>
<protein>
    <submittedName>
        <fullName evidence="1">Uncharacterized protein</fullName>
    </submittedName>
</protein>
<organism evidence="1 2">
    <name type="scientific">Aspergillus luchuensis (strain CBS 106.47)</name>
    <dbReference type="NCBI Taxonomy" id="1137211"/>
    <lineage>
        <taxon>Eukaryota</taxon>
        <taxon>Fungi</taxon>
        <taxon>Dikarya</taxon>
        <taxon>Ascomycota</taxon>
        <taxon>Pezizomycotina</taxon>
        <taxon>Eurotiomycetes</taxon>
        <taxon>Eurotiomycetidae</taxon>
        <taxon>Eurotiales</taxon>
        <taxon>Aspergillaceae</taxon>
        <taxon>Aspergillus</taxon>
        <taxon>Aspergillus subgen. Circumdati</taxon>
    </lineage>
</organism>
<dbReference type="VEuPathDB" id="FungiDB:ASPFODRAFT_698651"/>
<sequence length="152" mass="17651">MNERMNEEMHGALGMSQCNQVPYPYSRLPPFIPYRWGLSGSNRLHYCYHRYREKTGRKRPISKGVIGFRLSRVFRQVLSTYSSSRLHSSYHSSFPSSLFSLRLPPLRRRPPILHLPLPAQCVFAVLPRGWLVVGEFSFLIFFSLPPSLPLLD</sequence>
<dbReference type="Proteomes" id="UP000184063">
    <property type="component" value="Unassembled WGS sequence"/>
</dbReference>
<proteinExistence type="predicted"/>